<feature type="region of interest" description="Disordered" evidence="1">
    <location>
        <begin position="199"/>
        <end position="319"/>
    </location>
</feature>
<sequence>MASGRACAAAGTPTPRTARRSQPCCVRSPRNWMLDPFDPTPPKATPVAAAKDPAVETTVDEVAATAEPGQTDAAPAESVEDVAELDDDEVFEADEVLVDAVDQARTALELITPADTIGEPLGYIVEGEHVLSLLFDCLMTGYPGWRWTVSLTRVDEDSAPQVLETELMPGDDSLLAPEWVPWSDRLADSKVAEELAAAGLAGDDDDDDDDDHDDDDDDDHDDDDHDDDDHDDDDDDDDDDHDDDDSDDDDESAESDDAVDNGVDVLDGIDVDEALVASEHHEAEAAEAEAQTDDGAPQPPAQAGVIQFSSENESQHQQD</sequence>
<name>A0A4V3IY63_9MICO</name>
<comment type="caution">
    <text evidence="2">The sequence shown here is derived from an EMBL/GenBank/DDBJ whole genome shotgun (WGS) entry which is preliminary data.</text>
</comment>
<feature type="compositionally biased region" description="Acidic residues" evidence="1">
    <location>
        <begin position="202"/>
        <end position="259"/>
    </location>
</feature>
<evidence type="ECO:0000313" key="2">
    <source>
        <dbReference type="EMBL" id="TFD95214.1"/>
    </source>
</evidence>
<accession>A0A4V3IY63</accession>
<dbReference type="EMBL" id="SOHM01000002">
    <property type="protein sequence ID" value="TFD95214.1"/>
    <property type="molecule type" value="Genomic_DNA"/>
</dbReference>
<keyword evidence="3" id="KW-1185">Reference proteome</keyword>
<feature type="region of interest" description="Disordered" evidence="1">
    <location>
        <begin position="1"/>
        <end position="23"/>
    </location>
</feature>
<evidence type="ECO:0000313" key="3">
    <source>
        <dbReference type="Proteomes" id="UP000298468"/>
    </source>
</evidence>
<evidence type="ECO:0000256" key="1">
    <source>
        <dbReference type="SAM" id="MobiDB-lite"/>
    </source>
</evidence>
<gene>
    <name evidence="2" type="ORF">E3T61_00835</name>
</gene>
<organism evidence="2 3">
    <name type="scientific">Cryobacterium lactosi</name>
    <dbReference type="NCBI Taxonomy" id="1259202"/>
    <lineage>
        <taxon>Bacteria</taxon>
        <taxon>Bacillati</taxon>
        <taxon>Actinomycetota</taxon>
        <taxon>Actinomycetes</taxon>
        <taxon>Micrococcales</taxon>
        <taxon>Microbacteriaceae</taxon>
        <taxon>Cryobacterium</taxon>
    </lineage>
</organism>
<protein>
    <submittedName>
        <fullName evidence="2">DUF3027 domain-containing protein</fullName>
    </submittedName>
</protein>
<dbReference type="InterPro" id="IPR021391">
    <property type="entry name" value="DUF3027"/>
</dbReference>
<dbReference type="AlphaFoldDB" id="A0A4V3IY63"/>
<dbReference type="Proteomes" id="UP000298468">
    <property type="component" value="Unassembled WGS sequence"/>
</dbReference>
<dbReference type="Pfam" id="PF11228">
    <property type="entry name" value="DUF3027"/>
    <property type="match status" value="1"/>
</dbReference>
<reference evidence="2 3" key="1">
    <citation type="submission" date="2019-03" db="EMBL/GenBank/DDBJ databases">
        <title>Genomics of glacier-inhabiting Cryobacterium strains.</title>
        <authorList>
            <person name="Liu Q."/>
            <person name="Xin Y.-H."/>
        </authorList>
    </citation>
    <scope>NUCLEOTIDE SEQUENCE [LARGE SCALE GENOMIC DNA]</scope>
    <source>
        <strain evidence="2 3">Sr59</strain>
    </source>
</reference>
<proteinExistence type="predicted"/>
<dbReference type="OrthoDB" id="3210158at2"/>
<feature type="compositionally biased region" description="Low complexity" evidence="1">
    <location>
        <begin position="1"/>
        <end position="16"/>
    </location>
</feature>